<protein>
    <submittedName>
        <fullName evidence="1">Energy-coupling factor transporter transmembrane protein EcfT</fullName>
    </submittedName>
</protein>
<evidence type="ECO:0000313" key="2">
    <source>
        <dbReference type="Proteomes" id="UP001203036"/>
    </source>
</evidence>
<accession>A0ACC5ZSH5</accession>
<organism evidence="1 2">
    <name type="scientific">Lutimaribacter degradans</name>
    <dbReference type="NCBI Taxonomy" id="2945989"/>
    <lineage>
        <taxon>Bacteria</taxon>
        <taxon>Pseudomonadati</taxon>
        <taxon>Pseudomonadota</taxon>
        <taxon>Alphaproteobacteria</taxon>
        <taxon>Rhodobacterales</taxon>
        <taxon>Roseobacteraceae</taxon>
        <taxon>Lutimaribacter</taxon>
    </lineage>
</organism>
<keyword evidence="1" id="KW-0472">Membrane</keyword>
<proteinExistence type="predicted"/>
<keyword evidence="2" id="KW-1185">Reference proteome</keyword>
<reference evidence="1" key="1">
    <citation type="submission" date="2022-06" db="EMBL/GenBank/DDBJ databases">
        <title>Lutimaribacter sp. EGI FJ00013, a novel bacterium isolated from a salt lake sediment enrichment.</title>
        <authorList>
            <person name="Gao L."/>
            <person name="Fang B.-Z."/>
            <person name="Li W.-J."/>
        </authorList>
    </citation>
    <scope>NUCLEOTIDE SEQUENCE</scope>
    <source>
        <strain evidence="1">EGI FJ00013</strain>
    </source>
</reference>
<dbReference type="Proteomes" id="UP001203036">
    <property type="component" value="Unassembled WGS sequence"/>
</dbReference>
<gene>
    <name evidence="1" type="ORF">M8744_03140</name>
</gene>
<dbReference type="EMBL" id="JAMQGO010000001">
    <property type="protein sequence ID" value="MCM2561133.1"/>
    <property type="molecule type" value="Genomic_DNA"/>
</dbReference>
<comment type="caution">
    <text evidence="1">The sequence shown here is derived from an EMBL/GenBank/DDBJ whole genome shotgun (WGS) entry which is preliminary data.</text>
</comment>
<evidence type="ECO:0000313" key="1">
    <source>
        <dbReference type="EMBL" id="MCM2561133.1"/>
    </source>
</evidence>
<keyword evidence="1" id="KW-0812">Transmembrane</keyword>
<name>A0ACC5ZSH5_9RHOB</name>
<sequence>MLSLTSERRTPWHAIAAGPKMLVLLAATLGAFWIEGVGPILGFAATVAALYMPGGLVFARAGARMLAPVVPFVVVILAWHWWTGALAQGVVIVLRMVALIALANLVTMTTRLQDMLDRVDAALALLRLPQAWRRRLALAVALVIRFTPVLVQKGAALSQSWRARSRRRPGWRLVLPFALVAIDDAERVAEALRARSGEL</sequence>